<keyword evidence="2 6" id="KW-0812">Transmembrane</keyword>
<protein>
    <recommendedName>
        <fullName evidence="9">Tetraspanin Tsp2</fullName>
    </recommendedName>
</protein>
<evidence type="ECO:0000256" key="6">
    <source>
        <dbReference type="SAM" id="Phobius"/>
    </source>
</evidence>
<evidence type="ECO:0000256" key="5">
    <source>
        <dbReference type="SAM" id="MobiDB-lite"/>
    </source>
</evidence>
<feature type="transmembrane region" description="Helical" evidence="6">
    <location>
        <begin position="211"/>
        <end position="232"/>
    </location>
</feature>
<evidence type="ECO:0000313" key="8">
    <source>
        <dbReference type="Proteomes" id="UP000646827"/>
    </source>
</evidence>
<dbReference type="OrthoDB" id="2156690at2759"/>
<dbReference type="AlphaFoldDB" id="A0A8H7S9V3"/>
<gene>
    <name evidence="7" type="ORF">INT45_000517</name>
</gene>
<name>A0A8H7S9V3_9FUNG</name>
<accession>A0A8H7S9V3</accession>
<comment type="caution">
    <text evidence="7">The sequence shown here is derived from an EMBL/GenBank/DDBJ whole genome shotgun (WGS) entry which is preliminary data.</text>
</comment>
<reference evidence="7 8" key="1">
    <citation type="submission" date="2020-12" db="EMBL/GenBank/DDBJ databases">
        <title>Metabolic potential, ecology and presence of endohyphal bacteria is reflected in genomic diversity of Mucoromycotina.</title>
        <authorList>
            <person name="Muszewska A."/>
            <person name="Okrasinska A."/>
            <person name="Steczkiewicz K."/>
            <person name="Drgas O."/>
            <person name="Orlowska M."/>
            <person name="Perlinska-Lenart U."/>
            <person name="Aleksandrzak-Piekarczyk T."/>
            <person name="Szatraj K."/>
            <person name="Zielenkiewicz U."/>
            <person name="Pilsyk S."/>
            <person name="Malc E."/>
            <person name="Mieczkowski P."/>
            <person name="Kruszewska J.S."/>
            <person name="Biernat P."/>
            <person name="Pawlowska J."/>
        </authorList>
    </citation>
    <scope>NUCLEOTIDE SEQUENCE [LARGE SCALE GENOMIC DNA]</scope>
    <source>
        <strain evidence="7 8">CBS 142.35</strain>
    </source>
</reference>
<evidence type="ECO:0000256" key="4">
    <source>
        <dbReference type="ARBA" id="ARBA00023136"/>
    </source>
</evidence>
<proteinExistence type="predicted"/>
<dbReference type="EMBL" id="JAEPRB010000017">
    <property type="protein sequence ID" value="KAG2226349.1"/>
    <property type="molecule type" value="Genomic_DNA"/>
</dbReference>
<keyword evidence="8" id="KW-1185">Reference proteome</keyword>
<dbReference type="GO" id="GO:0016020">
    <property type="term" value="C:membrane"/>
    <property type="evidence" value="ECO:0007669"/>
    <property type="project" value="UniProtKB-SubCell"/>
</dbReference>
<feature type="region of interest" description="Disordered" evidence="5">
    <location>
        <begin position="271"/>
        <end position="317"/>
    </location>
</feature>
<dbReference type="Proteomes" id="UP000646827">
    <property type="component" value="Unassembled WGS sequence"/>
</dbReference>
<evidence type="ECO:0000256" key="3">
    <source>
        <dbReference type="ARBA" id="ARBA00022989"/>
    </source>
</evidence>
<keyword evidence="4 6" id="KW-0472">Membrane</keyword>
<evidence type="ECO:0000256" key="2">
    <source>
        <dbReference type="ARBA" id="ARBA00022692"/>
    </source>
</evidence>
<evidence type="ECO:0000313" key="7">
    <source>
        <dbReference type="EMBL" id="KAG2226349.1"/>
    </source>
</evidence>
<dbReference type="Pfam" id="PF00335">
    <property type="entry name" value="Tetraspanin"/>
    <property type="match status" value="1"/>
</dbReference>
<feature type="compositionally biased region" description="Polar residues" evidence="5">
    <location>
        <begin position="297"/>
        <end position="306"/>
    </location>
</feature>
<keyword evidence="3 6" id="KW-1133">Transmembrane helix</keyword>
<feature type="transmembrane region" description="Helical" evidence="6">
    <location>
        <begin position="85"/>
        <end position="107"/>
    </location>
</feature>
<organism evidence="7 8">
    <name type="scientific">Circinella minor</name>
    <dbReference type="NCBI Taxonomy" id="1195481"/>
    <lineage>
        <taxon>Eukaryota</taxon>
        <taxon>Fungi</taxon>
        <taxon>Fungi incertae sedis</taxon>
        <taxon>Mucoromycota</taxon>
        <taxon>Mucoromycotina</taxon>
        <taxon>Mucoromycetes</taxon>
        <taxon>Mucorales</taxon>
        <taxon>Lichtheimiaceae</taxon>
        <taxon>Circinella</taxon>
    </lineage>
</organism>
<feature type="transmembrane region" description="Helical" evidence="6">
    <location>
        <begin position="114"/>
        <end position="137"/>
    </location>
</feature>
<feature type="transmembrane region" description="Helical" evidence="6">
    <location>
        <begin position="44"/>
        <end position="69"/>
    </location>
</feature>
<sequence length="317" mass="36928">MDGVTKEKCLAEEQQQQSKLLRTWNRPDIRREPRRILGWTLARWLLLISNIVLFLYGMFFLLACIVTYSKGYQHAVVIVVANQDILIVTFVAALLAVITSIVGLVGIRWKDRRILGIYVLLLWPCFAFLSAVGYLSYKGDVWNLRAKLGMQWRYDFSPEDQVLLQDNLHCCGFDNPHDHATYYDRCWPESLLPGCDYKFYLFEHEFLTKTYTVTFCLVPVHILIIIISLLCSNHVDHLFGSRSRPYIAYLGRFNDWRDWEQYQLKQKQLKENKISGSSSSSSSTLPPSQPEPILTRARSTCTNHDQYITPRHSHEKK</sequence>
<comment type="subcellular location">
    <subcellularLocation>
        <location evidence="1">Membrane</location>
        <topology evidence="1">Multi-pass membrane protein</topology>
    </subcellularLocation>
</comment>
<evidence type="ECO:0008006" key="9">
    <source>
        <dbReference type="Google" id="ProtNLM"/>
    </source>
</evidence>
<dbReference type="InterPro" id="IPR018499">
    <property type="entry name" value="Tetraspanin/Peripherin"/>
</dbReference>
<evidence type="ECO:0000256" key="1">
    <source>
        <dbReference type="ARBA" id="ARBA00004141"/>
    </source>
</evidence>